<evidence type="ECO:0000313" key="3">
    <source>
        <dbReference type="Proteomes" id="UP000192790"/>
    </source>
</evidence>
<reference evidence="2 3" key="1">
    <citation type="submission" date="2017-04" db="EMBL/GenBank/DDBJ databases">
        <authorList>
            <person name="Afonso C.L."/>
            <person name="Miller P.J."/>
            <person name="Scott M.A."/>
            <person name="Spackman E."/>
            <person name="Goraichik I."/>
            <person name="Dimitrov K.M."/>
            <person name="Suarez D.L."/>
            <person name="Swayne D.E."/>
        </authorList>
    </citation>
    <scope>NUCLEOTIDE SEQUENCE [LARGE SCALE GENOMIC DNA]</scope>
    <source>
        <strain evidence="2 3">DSM 12816</strain>
    </source>
</reference>
<proteinExistence type="predicted"/>
<dbReference type="RefSeq" id="WP_159448052.1">
    <property type="nucleotide sequence ID" value="NZ_FWXW01000004.1"/>
</dbReference>
<evidence type="ECO:0000256" key="1">
    <source>
        <dbReference type="SAM" id="Phobius"/>
    </source>
</evidence>
<dbReference type="AlphaFoldDB" id="A0A1W2AGU7"/>
<gene>
    <name evidence="2" type="ORF">SAMN02745168_1712</name>
</gene>
<keyword evidence="1" id="KW-0472">Membrane</keyword>
<protein>
    <submittedName>
        <fullName evidence="2">Uncharacterized protein</fullName>
    </submittedName>
</protein>
<dbReference type="EMBL" id="FWXW01000004">
    <property type="protein sequence ID" value="SMC59854.1"/>
    <property type="molecule type" value="Genomic_DNA"/>
</dbReference>
<accession>A0A1W2AGU7</accession>
<keyword evidence="1" id="KW-1133">Transmembrane helix</keyword>
<sequence length="53" mass="5658">MGGSKGLVAWISVVFLFVCAVMFFQHGMLEYGLVAAAIGAFLLLGRILKILGK</sequence>
<feature type="transmembrane region" description="Helical" evidence="1">
    <location>
        <begin position="31"/>
        <end position="48"/>
    </location>
</feature>
<organism evidence="2 3">
    <name type="scientific">Papillibacter cinnamivorans DSM 12816</name>
    <dbReference type="NCBI Taxonomy" id="1122930"/>
    <lineage>
        <taxon>Bacteria</taxon>
        <taxon>Bacillati</taxon>
        <taxon>Bacillota</taxon>
        <taxon>Clostridia</taxon>
        <taxon>Eubacteriales</taxon>
        <taxon>Oscillospiraceae</taxon>
        <taxon>Papillibacter</taxon>
    </lineage>
</organism>
<keyword evidence="1" id="KW-0812">Transmembrane</keyword>
<dbReference type="Proteomes" id="UP000192790">
    <property type="component" value="Unassembled WGS sequence"/>
</dbReference>
<keyword evidence="3" id="KW-1185">Reference proteome</keyword>
<evidence type="ECO:0000313" key="2">
    <source>
        <dbReference type="EMBL" id="SMC59854.1"/>
    </source>
</evidence>
<feature type="transmembrane region" description="Helical" evidence="1">
    <location>
        <begin position="7"/>
        <end position="25"/>
    </location>
</feature>
<name>A0A1W2AGU7_9FIRM</name>